<evidence type="ECO:0000256" key="1">
    <source>
        <dbReference type="ARBA" id="ARBA00004651"/>
    </source>
</evidence>
<reference evidence="9 10" key="1">
    <citation type="journal article" date="2019" name="Syst. Appl. Microbiol.">
        <title>Polyphasic characterization of two novel Lactobacillus spp. isolated from blown salami packages: Description of Lactobacillus halodurans sp. nov. and Lactobacillus salsicarnum sp. nov.</title>
        <authorList>
            <person name="Schuster J.A."/>
            <person name="Klingl A."/>
            <person name="Vogel R.F."/>
            <person name="Ehrmann M.A."/>
        </authorList>
    </citation>
    <scope>NUCLEOTIDE SEQUENCE [LARGE SCALE GENOMIC DNA]</scope>
    <source>
        <strain evidence="9 10">TMW 1.2098</strain>
    </source>
</reference>
<evidence type="ECO:0000313" key="9">
    <source>
        <dbReference type="EMBL" id="MQS43968.1"/>
    </source>
</evidence>
<evidence type="ECO:0000256" key="6">
    <source>
        <dbReference type="ARBA" id="ARBA00022989"/>
    </source>
</evidence>
<dbReference type="Pfam" id="PF04973">
    <property type="entry name" value="NMN_transporter"/>
    <property type="match status" value="1"/>
</dbReference>
<dbReference type="PANTHER" id="PTHR36122:SF2">
    <property type="entry name" value="NICOTINAMIDE RIBOSIDE TRANSPORTER PNUC"/>
    <property type="match status" value="1"/>
</dbReference>
<sequence>MKWRKTMNNFRLSNASHVLKPSWYKQQMSGWSKPSYILLIIGWIFLITVGFMGGVNELAITSTVAGVIGFTCTVAITNGKPINGILGFVSAIMLIYVASVTGNYSDIIMQAFYVMLLDLPIMFSFSWNKTEFQPRKMKRHDMLLTSLIFLVFLLITYGIDTLLQSPQAVLDAIAATIGLTGAVLTLKKFRATYYFWLAQGLMSIALWIQTALHGHAVWVLMFTYILYLLNDLVAFTSSKWFHERKA</sequence>
<evidence type="ECO:0000256" key="8">
    <source>
        <dbReference type="SAM" id="Phobius"/>
    </source>
</evidence>
<evidence type="ECO:0000313" key="10">
    <source>
        <dbReference type="Proteomes" id="UP000436655"/>
    </source>
</evidence>
<feature type="transmembrane region" description="Helical" evidence="8">
    <location>
        <begin position="216"/>
        <end position="235"/>
    </location>
</feature>
<dbReference type="PANTHER" id="PTHR36122">
    <property type="entry name" value="NICOTINAMIDE RIBOSIDE TRANSPORTER PNUC"/>
    <property type="match status" value="1"/>
</dbReference>
<feature type="transmembrane region" description="Helical" evidence="8">
    <location>
        <begin position="193"/>
        <end position="210"/>
    </location>
</feature>
<evidence type="ECO:0000256" key="5">
    <source>
        <dbReference type="ARBA" id="ARBA00022692"/>
    </source>
</evidence>
<organism evidence="9 10">
    <name type="scientific">Companilactobacillus mishanensis</name>
    <dbReference type="NCBI Taxonomy" id="2486008"/>
    <lineage>
        <taxon>Bacteria</taxon>
        <taxon>Bacillati</taxon>
        <taxon>Bacillota</taxon>
        <taxon>Bacilli</taxon>
        <taxon>Lactobacillales</taxon>
        <taxon>Lactobacillaceae</taxon>
        <taxon>Companilactobacillus</taxon>
    </lineage>
</organism>
<feature type="transmembrane region" description="Helical" evidence="8">
    <location>
        <begin position="58"/>
        <end position="77"/>
    </location>
</feature>
<evidence type="ECO:0000256" key="2">
    <source>
        <dbReference type="ARBA" id="ARBA00006669"/>
    </source>
</evidence>
<proteinExistence type="inferred from homology"/>
<keyword evidence="4" id="KW-1003">Cell membrane</keyword>
<comment type="similarity">
    <text evidence="2">Belongs to the nicotinamide ribonucleoside (NR) uptake permease (TC 4.B.1) family.</text>
</comment>
<dbReference type="NCBIfam" id="TIGR01528">
    <property type="entry name" value="NMN_trans_PnuC"/>
    <property type="match status" value="1"/>
</dbReference>
<feature type="transmembrane region" description="Helical" evidence="8">
    <location>
        <begin position="84"/>
        <end position="101"/>
    </location>
</feature>
<name>A0ABW9P3Y4_9LACO</name>
<gene>
    <name evidence="9" type="ORF">FHL03_00560</name>
</gene>
<feature type="transmembrane region" description="Helical" evidence="8">
    <location>
        <begin position="107"/>
        <end position="128"/>
    </location>
</feature>
<dbReference type="EMBL" id="VDFN01000001">
    <property type="protein sequence ID" value="MQS43968.1"/>
    <property type="molecule type" value="Genomic_DNA"/>
</dbReference>
<evidence type="ECO:0000256" key="4">
    <source>
        <dbReference type="ARBA" id="ARBA00022475"/>
    </source>
</evidence>
<keyword evidence="10" id="KW-1185">Reference proteome</keyword>
<dbReference type="Proteomes" id="UP000436655">
    <property type="component" value="Unassembled WGS sequence"/>
</dbReference>
<feature type="transmembrane region" description="Helical" evidence="8">
    <location>
        <begin position="140"/>
        <end position="159"/>
    </location>
</feature>
<accession>A0ABW9P3Y4</accession>
<keyword evidence="7 8" id="KW-0472">Membrane</keyword>
<evidence type="ECO:0000256" key="3">
    <source>
        <dbReference type="ARBA" id="ARBA00022448"/>
    </source>
</evidence>
<keyword evidence="6 8" id="KW-1133">Transmembrane helix</keyword>
<feature type="transmembrane region" description="Helical" evidence="8">
    <location>
        <begin position="35"/>
        <end position="52"/>
    </location>
</feature>
<dbReference type="InterPro" id="IPR006419">
    <property type="entry name" value="NMN_transpt_PnuC"/>
</dbReference>
<keyword evidence="3" id="KW-0813">Transport</keyword>
<protein>
    <submittedName>
        <fullName evidence="9">Nicotinamide mononucleotide transporter</fullName>
    </submittedName>
</protein>
<evidence type="ECO:0000256" key="7">
    <source>
        <dbReference type="ARBA" id="ARBA00023136"/>
    </source>
</evidence>
<comment type="caution">
    <text evidence="9">The sequence shown here is derived from an EMBL/GenBank/DDBJ whole genome shotgun (WGS) entry which is preliminary data.</text>
</comment>
<feature type="transmembrane region" description="Helical" evidence="8">
    <location>
        <begin position="165"/>
        <end position="186"/>
    </location>
</feature>
<comment type="subcellular location">
    <subcellularLocation>
        <location evidence="1">Cell membrane</location>
        <topology evidence="1">Multi-pass membrane protein</topology>
    </subcellularLocation>
</comment>
<keyword evidence="5 8" id="KW-0812">Transmembrane</keyword>